<organism evidence="8 9">
    <name type="scientific">Deinococcus depolymerans</name>
    <dbReference type="NCBI Taxonomy" id="392408"/>
    <lineage>
        <taxon>Bacteria</taxon>
        <taxon>Thermotogati</taxon>
        <taxon>Deinococcota</taxon>
        <taxon>Deinococci</taxon>
        <taxon>Deinococcales</taxon>
        <taxon>Deinococcaceae</taxon>
        <taxon>Deinococcus</taxon>
    </lineage>
</organism>
<dbReference type="GO" id="GO:0032259">
    <property type="term" value="P:methylation"/>
    <property type="evidence" value="ECO:0007669"/>
    <property type="project" value="UniProtKB-KW"/>
</dbReference>
<dbReference type="RefSeq" id="WP_343759269.1">
    <property type="nucleotide sequence ID" value="NZ_BAAADB010000023.1"/>
</dbReference>
<sequence>MITPFLKWPGGKGWLYKQHPELFDGDYSNYFEPFLGSGAVFFSKKPAFSHLNDSNKELIETYRAIRDNHEGILDLLERHQKKHSKEYYYNIRSSRPTKRIEIAARMIYLNRTCWNGLYRVNLEGQFNVPIGTKTNVLMRAEDFPIISEYLKNTKLTSIDFSHSIRNAKEGDLIFADPPYFDSSSADKFKKYSSLPFTFNDHKRLARSLFRASERGAKVIMTHSQSDDVLGLYENKSRILYTDRRDTLSAKSEYRGRYREVVIVIGI</sequence>
<accession>A0ABN1CDH8</accession>
<reference evidence="8 9" key="1">
    <citation type="journal article" date="2019" name="Int. J. Syst. Evol. Microbiol.">
        <title>The Global Catalogue of Microorganisms (GCM) 10K type strain sequencing project: providing services to taxonomists for standard genome sequencing and annotation.</title>
        <authorList>
            <consortium name="The Broad Institute Genomics Platform"/>
            <consortium name="The Broad Institute Genome Sequencing Center for Infectious Disease"/>
            <person name="Wu L."/>
            <person name="Ma J."/>
        </authorList>
    </citation>
    <scope>NUCLEOTIDE SEQUENCE [LARGE SCALE GENOMIC DNA]</scope>
    <source>
        <strain evidence="8 9">JCM 14368</strain>
    </source>
</reference>
<dbReference type="NCBIfam" id="TIGR00571">
    <property type="entry name" value="dam"/>
    <property type="match status" value="1"/>
</dbReference>
<dbReference type="SUPFAM" id="SSF53335">
    <property type="entry name" value="S-adenosyl-L-methionine-dependent methyltransferases"/>
    <property type="match status" value="1"/>
</dbReference>
<dbReference type="EC" id="2.1.1.72" evidence="2 7"/>
<evidence type="ECO:0000313" key="8">
    <source>
        <dbReference type="EMBL" id="GAA0515856.1"/>
    </source>
</evidence>
<comment type="similarity">
    <text evidence="1 7">Belongs to the N(4)/N(6)-methyltransferase family.</text>
</comment>
<name>A0ABN1CDH8_9DEIO</name>
<keyword evidence="3 7" id="KW-0489">Methyltransferase</keyword>
<dbReference type="InterPro" id="IPR029063">
    <property type="entry name" value="SAM-dependent_MTases_sf"/>
</dbReference>
<gene>
    <name evidence="8" type="ORF">GCM10008937_24500</name>
</gene>
<evidence type="ECO:0000256" key="2">
    <source>
        <dbReference type="ARBA" id="ARBA00011900"/>
    </source>
</evidence>
<dbReference type="InterPro" id="IPR002052">
    <property type="entry name" value="DNA_methylase_N6_adenine_CS"/>
</dbReference>
<dbReference type="GO" id="GO:0008168">
    <property type="term" value="F:methyltransferase activity"/>
    <property type="evidence" value="ECO:0007669"/>
    <property type="project" value="UniProtKB-KW"/>
</dbReference>
<proteinExistence type="inferred from homology"/>
<evidence type="ECO:0000256" key="5">
    <source>
        <dbReference type="ARBA" id="ARBA00022691"/>
    </source>
</evidence>
<keyword evidence="9" id="KW-1185">Reference proteome</keyword>
<dbReference type="InterPro" id="IPR012263">
    <property type="entry name" value="M_m6A_EcoRV"/>
</dbReference>
<protein>
    <recommendedName>
        <fullName evidence="2 7">Site-specific DNA-methyltransferase (adenine-specific)</fullName>
        <ecNumber evidence="2 7">2.1.1.72</ecNumber>
    </recommendedName>
</protein>
<dbReference type="Pfam" id="PF02086">
    <property type="entry name" value="MethyltransfD12"/>
    <property type="match status" value="1"/>
</dbReference>
<evidence type="ECO:0000256" key="4">
    <source>
        <dbReference type="ARBA" id="ARBA00022679"/>
    </source>
</evidence>
<keyword evidence="4 7" id="KW-0808">Transferase</keyword>
<evidence type="ECO:0000313" key="9">
    <source>
        <dbReference type="Proteomes" id="UP001500191"/>
    </source>
</evidence>
<dbReference type="PIRSF" id="PIRSF000398">
    <property type="entry name" value="M_m6A_EcoRV"/>
    <property type="match status" value="1"/>
</dbReference>
<dbReference type="Gene3D" id="3.40.50.150">
    <property type="entry name" value="Vaccinia Virus protein VP39"/>
    <property type="match status" value="1"/>
</dbReference>
<dbReference type="PRINTS" id="PR00505">
    <property type="entry name" value="D12N6MTFRASE"/>
</dbReference>
<evidence type="ECO:0000256" key="7">
    <source>
        <dbReference type="RuleBase" id="RU361257"/>
    </source>
</evidence>
<evidence type="ECO:0000256" key="6">
    <source>
        <dbReference type="ARBA" id="ARBA00047942"/>
    </source>
</evidence>
<dbReference type="EMBL" id="BAAADB010000023">
    <property type="protein sequence ID" value="GAA0515856.1"/>
    <property type="molecule type" value="Genomic_DNA"/>
</dbReference>
<dbReference type="InterPro" id="IPR023095">
    <property type="entry name" value="Ade_MeTrfase_dom_2"/>
</dbReference>
<evidence type="ECO:0000256" key="1">
    <source>
        <dbReference type="ARBA" id="ARBA00006594"/>
    </source>
</evidence>
<dbReference type="PANTHER" id="PTHR30481:SF3">
    <property type="entry name" value="DNA ADENINE METHYLASE"/>
    <property type="match status" value="1"/>
</dbReference>
<evidence type="ECO:0000256" key="3">
    <source>
        <dbReference type="ARBA" id="ARBA00022603"/>
    </source>
</evidence>
<dbReference type="Proteomes" id="UP001500191">
    <property type="component" value="Unassembled WGS sequence"/>
</dbReference>
<dbReference type="InterPro" id="IPR012327">
    <property type="entry name" value="MeTrfase_D12"/>
</dbReference>
<comment type="catalytic activity">
    <reaction evidence="6 7">
        <text>a 2'-deoxyadenosine in DNA + S-adenosyl-L-methionine = an N(6)-methyl-2'-deoxyadenosine in DNA + S-adenosyl-L-homocysteine + H(+)</text>
        <dbReference type="Rhea" id="RHEA:15197"/>
        <dbReference type="Rhea" id="RHEA-COMP:12418"/>
        <dbReference type="Rhea" id="RHEA-COMP:12419"/>
        <dbReference type="ChEBI" id="CHEBI:15378"/>
        <dbReference type="ChEBI" id="CHEBI:57856"/>
        <dbReference type="ChEBI" id="CHEBI:59789"/>
        <dbReference type="ChEBI" id="CHEBI:90615"/>
        <dbReference type="ChEBI" id="CHEBI:90616"/>
        <dbReference type="EC" id="2.1.1.72"/>
    </reaction>
</comment>
<dbReference type="PANTHER" id="PTHR30481">
    <property type="entry name" value="DNA ADENINE METHYLASE"/>
    <property type="match status" value="1"/>
</dbReference>
<dbReference type="PROSITE" id="PS00092">
    <property type="entry name" value="N6_MTASE"/>
    <property type="match status" value="1"/>
</dbReference>
<comment type="caution">
    <text evidence="8">The sequence shown here is derived from an EMBL/GenBank/DDBJ whole genome shotgun (WGS) entry which is preliminary data.</text>
</comment>
<keyword evidence="5 7" id="KW-0949">S-adenosyl-L-methionine</keyword>
<dbReference type="Gene3D" id="1.10.1020.10">
    <property type="entry name" value="Adenine-specific Methyltransferase, Domain 2"/>
    <property type="match status" value="1"/>
</dbReference>